<comment type="caution">
    <text evidence="19">The sequence shown here is derived from an EMBL/GenBank/DDBJ whole genome shotgun (WGS) entry which is preliminary data.</text>
</comment>
<dbReference type="PANTHER" id="PTHR10012:SF0">
    <property type="entry name" value="SERINE_THREONINE-PROTEIN PHOSPHATASE 2A ACTIVATOR"/>
    <property type="match status" value="1"/>
</dbReference>
<evidence type="ECO:0000256" key="6">
    <source>
        <dbReference type="ARBA" id="ARBA00022490"/>
    </source>
</evidence>
<dbReference type="OrthoDB" id="16120at2759"/>
<dbReference type="GO" id="GO:0046872">
    <property type="term" value="F:metal ion binding"/>
    <property type="evidence" value="ECO:0007669"/>
    <property type="project" value="UniProtKB-KW"/>
</dbReference>
<evidence type="ECO:0000256" key="16">
    <source>
        <dbReference type="ARBA" id="ARBA00054769"/>
    </source>
</evidence>
<evidence type="ECO:0000256" key="8">
    <source>
        <dbReference type="ARBA" id="ARBA00022741"/>
    </source>
</evidence>
<dbReference type="AlphaFoldDB" id="A0A6L2Q4A5"/>
<dbReference type="EMBL" id="BLKM01000971">
    <property type="protein sequence ID" value="GFG39679.1"/>
    <property type="molecule type" value="Genomic_DNA"/>
</dbReference>
<evidence type="ECO:0000313" key="19">
    <source>
        <dbReference type="EMBL" id="GFG39679.1"/>
    </source>
</evidence>
<comment type="function">
    <text evidence="16">PPIases accelerate the folding of proteins. It catalyzes the cis-trans isomerization of proline imidic peptide bonds in oligopeptides. Acts as a regulatory subunit for serine/threonine-protein phosphatase 2A (PP2A). Modulates PP2A activity or substrate specificity, probably by inducing a conformational change in the catalytic subunit, a proposed direct target of the PPIase. Can reactivate inactive phosphatase PP2A-phosphatase methylesterase complexes (PP2A(i)) in presence of ATP and Mg(2+). Reversibly stimulates the variable phosphotyrosyl phosphatase activity of PP2A core heterodimer PP2A(D) in presence of ATP and Mg(2+) (in vitro). The phosphotyrosyl phosphatase activity is dependent of an ATPase activity of the PP2A(D):PPP2R4 complex. Is involved in apoptosis; the function appears to be independent from PP2A.</text>
</comment>
<keyword evidence="20" id="KW-1185">Reference proteome</keyword>
<feature type="region of interest" description="Disordered" evidence="18">
    <location>
        <begin position="316"/>
        <end position="344"/>
    </location>
</feature>
<feature type="compositionally biased region" description="Polar residues" evidence="18">
    <location>
        <begin position="332"/>
        <end position="344"/>
    </location>
</feature>
<dbReference type="GO" id="GO:0005524">
    <property type="term" value="F:ATP binding"/>
    <property type="evidence" value="ECO:0007669"/>
    <property type="project" value="UniProtKB-KW"/>
</dbReference>
<reference evidence="20" key="1">
    <citation type="submission" date="2020-01" db="EMBL/GenBank/DDBJ databases">
        <title>Draft genome sequence of the Termite Coptotermes fromosanus.</title>
        <authorList>
            <person name="Itakura S."/>
            <person name="Yosikawa Y."/>
            <person name="Umezawa K."/>
        </authorList>
    </citation>
    <scope>NUCLEOTIDE SEQUENCE [LARGE SCALE GENOMIC DNA]</scope>
</reference>
<comment type="catalytic activity">
    <reaction evidence="1 17">
        <text>[protein]-peptidylproline (omega=180) = [protein]-peptidylproline (omega=0)</text>
        <dbReference type="Rhea" id="RHEA:16237"/>
        <dbReference type="Rhea" id="RHEA-COMP:10747"/>
        <dbReference type="Rhea" id="RHEA-COMP:10748"/>
        <dbReference type="ChEBI" id="CHEBI:83833"/>
        <dbReference type="ChEBI" id="CHEBI:83834"/>
        <dbReference type="EC" id="5.2.1.8"/>
    </reaction>
</comment>
<dbReference type="SUPFAM" id="SSF140984">
    <property type="entry name" value="PTPA-like"/>
    <property type="match status" value="1"/>
</dbReference>
<keyword evidence="8" id="KW-0547">Nucleotide-binding</keyword>
<keyword evidence="11" id="KW-0007">Acetylation</keyword>
<accession>A0A6L2Q4A5</accession>
<dbReference type="GO" id="GO:0008160">
    <property type="term" value="F:protein tyrosine phosphatase activator activity"/>
    <property type="evidence" value="ECO:0007669"/>
    <property type="project" value="TreeGrafter"/>
</dbReference>
<evidence type="ECO:0000256" key="5">
    <source>
        <dbReference type="ARBA" id="ARBA00013194"/>
    </source>
</evidence>
<dbReference type="FunFam" id="1.20.120.1150:FF:000001">
    <property type="entry name" value="Serine/threonine-protein phosphatase 2A activator"/>
    <property type="match status" value="1"/>
</dbReference>
<evidence type="ECO:0000256" key="13">
    <source>
        <dbReference type="ARBA" id="ARBA00023235"/>
    </source>
</evidence>
<keyword evidence="12 17" id="KW-0697">Rotamase</keyword>
<evidence type="ECO:0000256" key="10">
    <source>
        <dbReference type="ARBA" id="ARBA00022842"/>
    </source>
</evidence>
<proteinExistence type="inferred from homology"/>
<evidence type="ECO:0000256" key="14">
    <source>
        <dbReference type="ARBA" id="ARBA00023242"/>
    </source>
</evidence>
<dbReference type="PANTHER" id="PTHR10012">
    <property type="entry name" value="SERINE/THREONINE-PROTEIN PHOSPHATASE 2A REGULATORY SUBUNIT B"/>
    <property type="match status" value="1"/>
</dbReference>
<dbReference type="InterPro" id="IPR037218">
    <property type="entry name" value="PTPA_sf"/>
</dbReference>
<evidence type="ECO:0000256" key="17">
    <source>
        <dbReference type="RuleBase" id="RU361210"/>
    </source>
</evidence>
<dbReference type="GO" id="GO:0005634">
    <property type="term" value="C:nucleus"/>
    <property type="evidence" value="ECO:0007669"/>
    <property type="project" value="UniProtKB-SubCell"/>
</dbReference>
<name>A0A6L2Q4A5_COPFO</name>
<dbReference type="GO" id="GO:0003755">
    <property type="term" value="F:peptidyl-prolyl cis-trans isomerase activity"/>
    <property type="evidence" value="ECO:0007669"/>
    <property type="project" value="UniProtKB-KW"/>
</dbReference>
<dbReference type="GO" id="GO:0000159">
    <property type="term" value="C:protein phosphatase type 2A complex"/>
    <property type="evidence" value="ECO:0007669"/>
    <property type="project" value="TreeGrafter"/>
</dbReference>
<dbReference type="GO" id="GO:0005737">
    <property type="term" value="C:cytoplasm"/>
    <property type="evidence" value="ECO:0007669"/>
    <property type="project" value="UniProtKB-SubCell"/>
</dbReference>
<evidence type="ECO:0000256" key="3">
    <source>
        <dbReference type="ARBA" id="ARBA00004496"/>
    </source>
</evidence>
<evidence type="ECO:0000256" key="18">
    <source>
        <dbReference type="SAM" id="MobiDB-lite"/>
    </source>
</evidence>
<evidence type="ECO:0000256" key="2">
    <source>
        <dbReference type="ARBA" id="ARBA00004123"/>
    </source>
</evidence>
<evidence type="ECO:0000256" key="7">
    <source>
        <dbReference type="ARBA" id="ARBA00022723"/>
    </source>
</evidence>
<dbReference type="Pfam" id="PF03095">
    <property type="entry name" value="PTPA"/>
    <property type="match status" value="1"/>
</dbReference>
<evidence type="ECO:0000256" key="9">
    <source>
        <dbReference type="ARBA" id="ARBA00022840"/>
    </source>
</evidence>
<keyword evidence="13 17" id="KW-0413">Isomerase</keyword>
<keyword evidence="14" id="KW-0539">Nucleus</keyword>
<evidence type="ECO:0000256" key="12">
    <source>
        <dbReference type="ARBA" id="ARBA00023110"/>
    </source>
</evidence>
<comment type="subcellular location">
    <subcellularLocation>
        <location evidence="3 17">Cytoplasm</location>
    </subcellularLocation>
    <subcellularLocation>
        <location evidence="2">Nucleus</location>
    </subcellularLocation>
</comment>
<dbReference type="PIRSF" id="PIRSF016325">
    <property type="entry name" value="Phstyr_phstse_ac"/>
    <property type="match status" value="1"/>
</dbReference>
<dbReference type="FunCoup" id="A0A6L2Q4A5">
    <property type="interactions" value="1396"/>
</dbReference>
<dbReference type="InterPro" id="IPR004327">
    <property type="entry name" value="Phstyr_phstse_ac"/>
</dbReference>
<dbReference type="Gene3D" id="1.20.120.1150">
    <property type="match status" value="1"/>
</dbReference>
<dbReference type="InterPro" id="IPR043170">
    <property type="entry name" value="PTPA_C_lid"/>
</dbReference>
<dbReference type="Proteomes" id="UP000502823">
    <property type="component" value="Unassembled WGS sequence"/>
</dbReference>
<evidence type="ECO:0000256" key="1">
    <source>
        <dbReference type="ARBA" id="ARBA00000971"/>
    </source>
</evidence>
<keyword evidence="9" id="KW-0067">ATP-binding</keyword>
<dbReference type="GO" id="GO:0007052">
    <property type="term" value="P:mitotic spindle organization"/>
    <property type="evidence" value="ECO:0007669"/>
    <property type="project" value="TreeGrafter"/>
</dbReference>
<protein>
    <recommendedName>
        <fullName evidence="15 17">Serine/threonine-protein phosphatase 2A activator</fullName>
        <ecNumber evidence="5 17">5.2.1.8</ecNumber>
    </recommendedName>
    <alternativeName>
        <fullName evidence="17">Phosphotyrosyl phosphatase activator</fullName>
    </alternativeName>
</protein>
<keyword evidence="6 17" id="KW-0963">Cytoplasm</keyword>
<evidence type="ECO:0000313" key="20">
    <source>
        <dbReference type="Proteomes" id="UP000502823"/>
    </source>
</evidence>
<dbReference type="CDD" id="cd04087">
    <property type="entry name" value="PTPA"/>
    <property type="match status" value="1"/>
</dbReference>
<evidence type="ECO:0000256" key="4">
    <source>
        <dbReference type="ARBA" id="ARBA00011019"/>
    </source>
</evidence>
<dbReference type="InParanoid" id="A0A6L2Q4A5"/>
<evidence type="ECO:0000256" key="15">
    <source>
        <dbReference type="ARBA" id="ARBA00044786"/>
    </source>
</evidence>
<keyword evidence="10" id="KW-0460">Magnesium</keyword>
<dbReference type="EC" id="5.2.1.8" evidence="5 17"/>
<keyword evidence="7" id="KW-0479">Metal-binding</keyword>
<comment type="similarity">
    <text evidence="4 17">Belongs to the PTPA-type PPIase family.</text>
</comment>
<organism evidence="19 20">
    <name type="scientific">Coptotermes formosanus</name>
    <name type="common">Formosan subterranean termite</name>
    <dbReference type="NCBI Taxonomy" id="36987"/>
    <lineage>
        <taxon>Eukaryota</taxon>
        <taxon>Metazoa</taxon>
        <taxon>Ecdysozoa</taxon>
        <taxon>Arthropoda</taxon>
        <taxon>Hexapoda</taxon>
        <taxon>Insecta</taxon>
        <taxon>Pterygota</taxon>
        <taxon>Neoptera</taxon>
        <taxon>Polyneoptera</taxon>
        <taxon>Dictyoptera</taxon>
        <taxon>Blattodea</taxon>
        <taxon>Blattoidea</taxon>
        <taxon>Termitoidae</taxon>
        <taxon>Rhinotermitidae</taxon>
        <taxon>Coptotermes</taxon>
    </lineage>
</organism>
<sequence length="344" mass="39046">MDSAVSADHEYLVPKRAVTTVEDMQIWEKSEAYYEYFGFIMALNEAVKGKSLSVKCPESDVTKGMVSLLDKLDVWIEETPPIEQPQRFGNQAFRTWYKKLKEGATQLLQEALPEQFHRAVPEIMLYLSEGFGNPTRIDYGTGHEMSFIMLMCCLFKIGSLLEEDKVAAVTRIFNRYLLLVRKLQLTYRMEPAGSHGVWSLDDYQFIPFIWGSSQLVAHPQIEPRSFLQPDIVESYAKDYMFISCIQFINKVKTGLFAEHSNQLWNISAVPSWSKVNGGLTKMYKAEVLAKFPVIQHVLFGSLLPFKVAQEPQNVRSVRSGLTPRPPTGFLAPSTTHTSSNTAPK</sequence>
<evidence type="ECO:0000256" key="11">
    <source>
        <dbReference type="ARBA" id="ARBA00022990"/>
    </source>
</evidence>
<gene>
    <name evidence="19" type="ORF">Cfor_05226</name>
</gene>